<dbReference type="Gene3D" id="3.20.20.80">
    <property type="entry name" value="Glycosidases"/>
    <property type="match status" value="1"/>
</dbReference>
<keyword evidence="2" id="KW-0732">Signal</keyword>
<evidence type="ECO:0000313" key="4">
    <source>
        <dbReference type="EMBL" id="RKD90237.1"/>
    </source>
</evidence>
<reference evidence="4 5" key="1">
    <citation type="submission" date="2018-09" db="EMBL/GenBank/DDBJ databases">
        <title>Genomic Encyclopedia of Archaeal and Bacterial Type Strains, Phase II (KMG-II): from individual species to whole genera.</title>
        <authorList>
            <person name="Goeker M."/>
        </authorList>
    </citation>
    <scope>NUCLEOTIDE SEQUENCE [LARGE SCALE GENOMIC DNA]</scope>
    <source>
        <strain evidence="4 5">DSM 27148</strain>
    </source>
</reference>
<sequence>MRKFQIITLLFILFVSSLAAQDNGFKPVPAWMKEAYFYQIYPQSFKDTDGDGIGDINGIIEKLDYIQSLGVNALWLNPCFESEFMDAGYDVTDFYKVAPRYGTNEDLYRLFAEAHKRGMHVCLDLVAGHTSDKHPWFIESQKKKRNAYTDRYIWTNDSTIKPDRYVSGKFGRNGNYRRNFFECQPALNYGFANPDPSHPWEQPVTAEGPMKTRAELMKIMDFWLEKGADGFRVDMAPSLIKNDPDKVETNKLWHEIRNHMQSKYPESVLIAEWGNPGRAIKAGFMMDFMIHLGPDAYSAMFFNEEGTYPRDSCYFRLDGKGTPTDFVKVYMQNLQEVGDQGFVSVPTANHDFQRPAAGSRNTVDQLKVAMTFFMTLKSIPLVYYGDEIGLKFIDHLPNKEGSLLKDKYNRAGTRTPMQWDTSAGAGFSTADEKDFYLPLDSATFRPNVASEEGDPSSLLNFTRELIRLRKATDALGMDGDINFVYAEKCAYPLAYTRSNETDTYLVVLNPLGKAASCNIQLEGFASANPVLVKNIVVSAGKTDLKVDADAVSYGIFKLEK</sequence>
<dbReference type="EMBL" id="RAPN01000001">
    <property type="protein sequence ID" value="RKD90237.1"/>
    <property type="molecule type" value="Genomic_DNA"/>
</dbReference>
<dbReference type="InterPro" id="IPR045857">
    <property type="entry name" value="O16G_dom_2"/>
</dbReference>
<dbReference type="Gene3D" id="2.60.40.1180">
    <property type="entry name" value="Golgi alpha-mannosidase II"/>
    <property type="match status" value="1"/>
</dbReference>
<dbReference type="CDD" id="cd11348">
    <property type="entry name" value="AmyAc_2"/>
    <property type="match status" value="1"/>
</dbReference>
<dbReference type="AlphaFoldDB" id="A0A419W465"/>
<keyword evidence="5" id="KW-1185">Reference proteome</keyword>
<feature type="signal peptide" evidence="2">
    <location>
        <begin position="1"/>
        <end position="20"/>
    </location>
</feature>
<dbReference type="OrthoDB" id="9805159at2"/>
<protein>
    <submittedName>
        <fullName evidence="4">Trehalose synthase</fullName>
    </submittedName>
</protein>
<dbReference type="InterPro" id="IPR006047">
    <property type="entry name" value="GH13_cat_dom"/>
</dbReference>
<dbReference type="RefSeq" id="WP_120271656.1">
    <property type="nucleotide sequence ID" value="NZ_RAPN01000001.1"/>
</dbReference>
<dbReference type="Gene3D" id="3.90.400.10">
    <property type="entry name" value="Oligo-1,6-glucosidase, Domain 2"/>
    <property type="match status" value="1"/>
</dbReference>
<dbReference type="SUPFAM" id="SSF51011">
    <property type="entry name" value="Glycosyl hydrolase domain"/>
    <property type="match status" value="1"/>
</dbReference>
<proteinExistence type="inferred from homology"/>
<feature type="domain" description="Glycosyl hydrolase family 13 catalytic" evidence="3">
    <location>
        <begin position="39"/>
        <end position="414"/>
    </location>
</feature>
<evidence type="ECO:0000256" key="1">
    <source>
        <dbReference type="ARBA" id="ARBA00008061"/>
    </source>
</evidence>
<feature type="chain" id="PRO_5019203456" evidence="2">
    <location>
        <begin position="21"/>
        <end position="560"/>
    </location>
</feature>
<evidence type="ECO:0000256" key="2">
    <source>
        <dbReference type="SAM" id="SignalP"/>
    </source>
</evidence>
<dbReference type="InterPro" id="IPR017853">
    <property type="entry name" value="GH"/>
</dbReference>
<evidence type="ECO:0000259" key="3">
    <source>
        <dbReference type="SMART" id="SM00642"/>
    </source>
</evidence>
<organism evidence="4 5">
    <name type="scientific">Mangrovibacterium diazotrophicum</name>
    <dbReference type="NCBI Taxonomy" id="1261403"/>
    <lineage>
        <taxon>Bacteria</taxon>
        <taxon>Pseudomonadati</taxon>
        <taxon>Bacteroidota</taxon>
        <taxon>Bacteroidia</taxon>
        <taxon>Marinilabiliales</taxon>
        <taxon>Prolixibacteraceae</taxon>
        <taxon>Mangrovibacterium</taxon>
    </lineage>
</organism>
<dbReference type="SUPFAM" id="SSF51445">
    <property type="entry name" value="(Trans)glycosidases"/>
    <property type="match status" value="1"/>
</dbReference>
<evidence type="ECO:0000313" key="5">
    <source>
        <dbReference type="Proteomes" id="UP000283387"/>
    </source>
</evidence>
<dbReference type="GO" id="GO:0004556">
    <property type="term" value="F:alpha-amylase activity"/>
    <property type="evidence" value="ECO:0007669"/>
    <property type="project" value="TreeGrafter"/>
</dbReference>
<comment type="caution">
    <text evidence="4">The sequence shown here is derived from an EMBL/GenBank/DDBJ whole genome shotgun (WGS) entry which is preliminary data.</text>
</comment>
<dbReference type="PANTHER" id="PTHR10357:SF179">
    <property type="entry name" value="NEUTRAL AND BASIC AMINO ACID TRANSPORT PROTEIN RBAT"/>
    <property type="match status" value="1"/>
</dbReference>
<dbReference type="SMART" id="SM00642">
    <property type="entry name" value="Aamy"/>
    <property type="match status" value="1"/>
</dbReference>
<gene>
    <name evidence="4" type="ORF">BC643_0573</name>
</gene>
<dbReference type="InterPro" id="IPR013780">
    <property type="entry name" value="Glyco_hydro_b"/>
</dbReference>
<accession>A0A419W465</accession>
<comment type="similarity">
    <text evidence="1">Belongs to the glycosyl hydrolase 13 family.</text>
</comment>
<dbReference type="PANTHER" id="PTHR10357">
    <property type="entry name" value="ALPHA-AMYLASE FAMILY MEMBER"/>
    <property type="match status" value="1"/>
</dbReference>
<dbReference type="GO" id="GO:0009313">
    <property type="term" value="P:oligosaccharide catabolic process"/>
    <property type="evidence" value="ECO:0007669"/>
    <property type="project" value="TreeGrafter"/>
</dbReference>
<name>A0A419W465_9BACT</name>
<dbReference type="Proteomes" id="UP000283387">
    <property type="component" value="Unassembled WGS sequence"/>
</dbReference>
<dbReference type="Pfam" id="PF00128">
    <property type="entry name" value="Alpha-amylase"/>
    <property type="match status" value="1"/>
</dbReference>